<name>A0ABR4WRQ0_9GAMM</name>
<reference evidence="3 4" key="1">
    <citation type="submission" date="2014-06" db="EMBL/GenBank/DDBJ databases">
        <title>Draft genome sequence of an extremely salt tolerant bacteria Halomonas salina/CIFRI 1.</title>
        <authorList>
            <person name="Behera B.D."/>
            <person name="Meena D.K."/>
            <person name="Das P."/>
            <person name="Maharana J."/>
            <person name="Paria P."/>
            <person name="Sharma A.P."/>
            <person name="Shamsudheen K.V."/>
            <person name="Rijit J."/>
            <person name="Dixit V."/>
            <person name="Verma A."/>
            <person name="Scaria V."/>
            <person name="Sivasubbu S."/>
        </authorList>
    </citation>
    <scope>NUCLEOTIDE SEQUENCE [LARGE SCALE GENOMIC DNA]</scope>
    <source>
        <strain evidence="3 4">CIFRI 1</strain>
    </source>
</reference>
<dbReference type="InterPro" id="IPR053861">
    <property type="entry name" value="Phage_Mu_Gp45_N"/>
</dbReference>
<accession>A0ABR4WRQ0</accession>
<dbReference type="RefSeq" id="WP_052052543.1">
    <property type="nucleotide sequence ID" value="NZ_JOKD01000039.1"/>
</dbReference>
<dbReference type="EMBL" id="JOKD01000039">
    <property type="protein sequence ID" value="KGE77402.1"/>
    <property type="molecule type" value="Genomic_DNA"/>
</dbReference>
<gene>
    <name evidence="3" type="ORF">FP66_09895</name>
</gene>
<organism evidence="3 4">
    <name type="scientific">Halomonas salina</name>
    <dbReference type="NCBI Taxonomy" id="42565"/>
    <lineage>
        <taxon>Bacteria</taxon>
        <taxon>Pseudomonadati</taxon>
        <taxon>Pseudomonadota</taxon>
        <taxon>Gammaproteobacteria</taxon>
        <taxon>Oceanospirillales</taxon>
        <taxon>Halomonadaceae</taxon>
        <taxon>Halomonas</taxon>
    </lineage>
</organism>
<feature type="region of interest" description="Disordered" evidence="1">
    <location>
        <begin position="159"/>
        <end position="182"/>
    </location>
</feature>
<proteinExistence type="predicted"/>
<sequence length="182" mass="19880">MVNARQANRLLSPLWRRLRLLISRAVVARSDSAPGMQRLQLDLLRDETREVEHHEPYGLTARPKKGAEAIAAAIGGARGHLVALLVGDRRYRLKGLKEGEVALYDDLGHKVYLTRQGIVIDGAGQDITYTNVPTVHMPGDLRVAGDVYDGVSAMQAMRDTYNGHDHGGDSGGTTDTPNQEMS</sequence>
<dbReference type="Pfam" id="PF06890">
    <property type="entry name" value="Phage_Mu_Gp45"/>
    <property type="match status" value="1"/>
</dbReference>
<evidence type="ECO:0000313" key="4">
    <source>
        <dbReference type="Proteomes" id="UP000029721"/>
    </source>
</evidence>
<evidence type="ECO:0000313" key="3">
    <source>
        <dbReference type="EMBL" id="KGE77402.1"/>
    </source>
</evidence>
<evidence type="ECO:0000259" key="2">
    <source>
        <dbReference type="Pfam" id="PF06890"/>
    </source>
</evidence>
<comment type="caution">
    <text evidence="3">The sequence shown here is derived from an EMBL/GenBank/DDBJ whole genome shotgun (WGS) entry which is preliminary data.</text>
</comment>
<feature type="domain" description="Bacteriophage Mu Gp45 N-terminal" evidence="2">
    <location>
        <begin position="24"/>
        <end position="90"/>
    </location>
</feature>
<dbReference type="Proteomes" id="UP000029721">
    <property type="component" value="Unassembled WGS sequence"/>
</dbReference>
<evidence type="ECO:0000256" key="1">
    <source>
        <dbReference type="SAM" id="MobiDB-lite"/>
    </source>
</evidence>
<protein>
    <recommendedName>
        <fullName evidence="2">Bacteriophage Mu Gp45 N-terminal domain-containing protein</fullName>
    </recommendedName>
</protein>
<keyword evidence="4" id="KW-1185">Reference proteome</keyword>